<sequence>MTRQVPDLPEAHVRKHLQEVLDTCRETNTAPSVLMLARRLGLSNTTFRRRYPEIAREIADHRAAPPTLRSGPTEHDRLVARNAKLRRRNRDLNSQLALAIAQIQFLTLRAAKLEEDLKAQTNVTRLADRRFRR</sequence>
<name>A0A1E7LTU8_9ACTN</name>
<organism evidence="2 3">
    <name type="scientific">Streptomyces nanshensis</name>
    <dbReference type="NCBI Taxonomy" id="518642"/>
    <lineage>
        <taxon>Bacteria</taxon>
        <taxon>Bacillati</taxon>
        <taxon>Actinomycetota</taxon>
        <taxon>Actinomycetes</taxon>
        <taxon>Kitasatosporales</taxon>
        <taxon>Streptomycetaceae</taxon>
        <taxon>Streptomyces</taxon>
    </lineage>
</organism>
<keyword evidence="1" id="KW-0175">Coiled coil</keyword>
<accession>A0A1E7LTU8</accession>
<dbReference type="Proteomes" id="UP000175971">
    <property type="component" value="Unassembled WGS sequence"/>
</dbReference>
<evidence type="ECO:0000256" key="1">
    <source>
        <dbReference type="SAM" id="Coils"/>
    </source>
</evidence>
<keyword evidence="3" id="KW-1185">Reference proteome</keyword>
<dbReference type="EMBL" id="LJGZ01000085">
    <property type="protein sequence ID" value="OEV19353.1"/>
    <property type="molecule type" value="Genomic_DNA"/>
</dbReference>
<dbReference type="OrthoDB" id="4461391at2"/>
<comment type="caution">
    <text evidence="2">The sequence shown here is derived from an EMBL/GenBank/DDBJ whole genome shotgun (WGS) entry which is preliminary data.</text>
</comment>
<dbReference type="AlphaFoldDB" id="A0A1E7LTU8"/>
<dbReference type="RefSeq" id="WP_070201789.1">
    <property type="nucleotide sequence ID" value="NZ_LJGZ01000085.1"/>
</dbReference>
<feature type="coiled-coil region" evidence="1">
    <location>
        <begin position="75"/>
        <end position="123"/>
    </location>
</feature>
<evidence type="ECO:0000313" key="2">
    <source>
        <dbReference type="EMBL" id="OEV19353.1"/>
    </source>
</evidence>
<gene>
    <name evidence="2" type="ORF">AN221_17430</name>
</gene>
<proteinExistence type="predicted"/>
<reference evidence="2 3" key="1">
    <citation type="journal article" date="2016" name="Front. Microbiol.">
        <title>Comparative Genomics Analysis of Streptomyces Species Reveals Their Adaptation to the Marine Environment and Their Diversity at the Genomic Level.</title>
        <authorList>
            <person name="Tian X."/>
            <person name="Zhang Z."/>
            <person name="Yang T."/>
            <person name="Chen M."/>
            <person name="Li J."/>
            <person name="Chen F."/>
            <person name="Yang J."/>
            <person name="Li W."/>
            <person name="Zhang B."/>
            <person name="Zhang Z."/>
            <person name="Wu J."/>
            <person name="Zhang C."/>
            <person name="Long L."/>
            <person name="Xiao J."/>
        </authorList>
    </citation>
    <scope>NUCLEOTIDE SEQUENCE [LARGE SCALE GENOMIC DNA]</scope>
    <source>
        <strain evidence="2 3">SCSIO M10372</strain>
    </source>
</reference>
<evidence type="ECO:0000313" key="3">
    <source>
        <dbReference type="Proteomes" id="UP000175971"/>
    </source>
</evidence>
<protein>
    <submittedName>
        <fullName evidence="2">Uncharacterized protein</fullName>
    </submittedName>
</protein>